<dbReference type="SUPFAM" id="SSF52743">
    <property type="entry name" value="Subtilisin-like"/>
    <property type="match status" value="1"/>
</dbReference>
<dbReference type="EMBL" id="JAPNQM010000005">
    <property type="protein sequence ID" value="MDL0117306.1"/>
    <property type="molecule type" value="Genomic_DNA"/>
</dbReference>
<dbReference type="Proteomes" id="UP001176210">
    <property type="component" value="Unassembled WGS sequence"/>
</dbReference>
<keyword evidence="4" id="KW-1185">Reference proteome</keyword>
<dbReference type="CDD" id="cd04847">
    <property type="entry name" value="Peptidases_S8_Subtilisin_like_2"/>
    <property type="match status" value="1"/>
</dbReference>
<gene>
    <name evidence="3" type="ORF">OWO77_10050</name>
</gene>
<organism evidence="3 4">
    <name type="scientific">Mammaliicoccus sciuri</name>
    <name type="common">Staphylococcus sciuri</name>
    <dbReference type="NCBI Taxonomy" id="1296"/>
    <lineage>
        <taxon>Bacteria</taxon>
        <taxon>Bacillati</taxon>
        <taxon>Bacillota</taxon>
        <taxon>Bacilli</taxon>
        <taxon>Bacillales</taxon>
        <taxon>Staphylococcaceae</taxon>
        <taxon>Mammaliicoccus</taxon>
    </lineage>
</organism>
<reference evidence="3" key="1">
    <citation type="submission" date="2022-09" db="EMBL/GenBank/DDBJ databases">
        <authorList>
            <person name="De Moura G.S."/>
            <person name="Carvalho E."/>
            <person name="Ramos Sanchez E.M."/>
            <person name="Sellera F.P."/>
            <person name="Marques M.F.S."/>
            <person name="Heinemann M.B."/>
            <person name="De Vliegher S."/>
            <person name="Souza F.N."/>
            <person name="Mota R.A."/>
        </authorList>
    </citation>
    <scope>NUCLEOTIDE SEQUENCE</scope>
    <source>
        <strain evidence="3">BR656</strain>
    </source>
</reference>
<dbReference type="Gene3D" id="3.40.50.200">
    <property type="entry name" value="Peptidase S8/S53 domain"/>
    <property type="match status" value="1"/>
</dbReference>
<dbReference type="Pfam" id="PF00082">
    <property type="entry name" value="Peptidase_S8"/>
    <property type="match status" value="1"/>
</dbReference>
<name>A0ABT7HYS1_MAMSC</name>
<dbReference type="InterPro" id="IPR034074">
    <property type="entry name" value="Y4bN_pept_dom"/>
</dbReference>
<evidence type="ECO:0000313" key="3">
    <source>
        <dbReference type="EMBL" id="MDL0117306.1"/>
    </source>
</evidence>
<dbReference type="RefSeq" id="WP_285369642.1">
    <property type="nucleotide sequence ID" value="NZ_JAPNQM010000005.1"/>
</dbReference>
<sequence length="737" mass="84504">MNDTLRLKGTLNYKKNSNRPGPPQLPKNGVVTSNHLKKLRSQLQRLLNFWEREDLFEGALLSIYYKGVIAKSNRIKAYIKQKSSSPNDTIVGARFHGKKKKHVITHLVYLDLIRSDIENLNIVIQNIDENFSGEATYDIINQVNNEEIALKGIKKTKFSQYVVDSFYIEKFDIFYNTDLKEEDSIVSLFDLKQNLKDTLENLGIDIGEHRFFDNTTVLMTPSEINILKNRASYLISMSVTDISKLDRFELEMEPGENGYINIPRPNNEPTIGVIDTLFDERVYFSDWVEYHDLVSEDIDKQARDYQHGTAITSILVDGPTINPELQDNCGRFKVRHFGVAVSKNFSSFNIMKAISDIVTSNPDIKVWNLSLGSNKEKPENFISPEASILDKIQYDNNVIFIVSGTNKPLSVKGSMSIGAPADSINSIVVNSVDIENNPATYSREGIVLSFYNKPDVSCFGGDKSKLMRVCMPNGEAIVKGTSFAAPWITRKVAYLIEVLGFSREEAKALIIDSATTWKENKYKSNLVGYGVVPKDVNEIVKSRDDEIKFIISGECKMYETYSHTIPVPVVNDEHPYLAKATLCYFPFSERNQGVDYTSTELDFKFGRIDNKNNIKAIDKNKQDTEGSYFYEDEARKNFRKWDNVKHYTEELKSRSRGRKSYNNGMWSFNIKVKERVDKKYGENIKFGVVIRLKELEGKNRIEDFIYNCQLKGWLVERVNVENRIEIYNQAEEEITFD</sequence>
<evidence type="ECO:0000256" key="1">
    <source>
        <dbReference type="SAM" id="MobiDB-lite"/>
    </source>
</evidence>
<comment type="caution">
    <text evidence="3">The sequence shown here is derived from an EMBL/GenBank/DDBJ whole genome shotgun (WGS) entry which is preliminary data.</text>
</comment>
<feature type="region of interest" description="Disordered" evidence="1">
    <location>
        <begin position="9"/>
        <end position="30"/>
    </location>
</feature>
<protein>
    <submittedName>
        <fullName evidence="3">S8 family peptidase</fullName>
    </submittedName>
</protein>
<dbReference type="InterPro" id="IPR036852">
    <property type="entry name" value="Peptidase_S8/S53_dom_sf"/>
</dbReference>
<dbReference type="InterPro" id="IPR000209">
    <property type="entry name" value="Peptidase_S8/S53_dom"/>
</dbReference>
<feature type="domain" description="Peptidase S8/S53" evidence="2">
    <location>
        <begin position="268"/>
        <end position="530"/>
    </location>
</feature>
<evidence type="ECO:0000313" key="4">
    <source>
        <dbReference type="Proteomes" id="UP001176210"/>
    </source>
</evidence>
<reference evidence="3" key="2">
    <citation type="journal article" date="2023" name="Vet. Microbiol.">
        <title>Emergence of livestock-associated Mammaliicoccus sciuri ST71 co-harbouring mecA and mecC genes in Brazil.</title>
        <authorList>
            <person name="de Moura G.S."/>
            <person name="de Carvalho E."/>
            <person name="Ramos Sanchez E.M."/>
            <person name="Sellera F.P."/>
            <person name="Marques M.F.S."/>
            <person name="Heinemann M.B."/>
            <person name="De Vliegher S."/>
            <person name="Souza F.N."/>
            <person name="Mota R.A."/>
        </authorList>
    </citation>
    <scope>NUCLEOTIDE SEQUENCE</scope>
    <source>
        <strain evidence="3">BR656</strain>
    </source>
</reference>
<accession>A0ABT7HYS1</accession>
<evidence type="ECO:0000259" key="2">
    <source>
        <dbReference type="Pfam" id="PF00082"/>
    </source>
</evidence>
<proteinExistence type="predicted"/>